<dbReference type="SUPFAM" id="SSF51735">
    <property type="entry name" value="NAD(P)-binding Rossmann-fold domains"/>
    <property type="match status" value="1"/>
</dbReference>
<accession>A0A484HEB8</accession>
<dbReference type="InterPro" id="IPR028281">
    <property type="entry name" value="Sirohaem_synthase_central"/>
</dbReference>
<evidence type="ECO:0000313" key="8">
    <source>
        <dbReference type="EMBL" id="VEN72847.1"/>
    </source>
</evidence>
<dbReference type="Gene3D" id="3.40.50.720">
    <property type="entry name" value="NAD(P)-binding Rossmann-like Domain"/>
    <property type="match status" value="1"/>
</dbReference>
<evidence type="ECO:0000256" key="1">
    <source>
        <dbReference type="ARBA" id="ARBA00005010"/>
    </source>
</evidence>
<evidence type="ECO:0000256" key="5">
    <source>
        <dbReference type="ARBA" id="ARBA00023244"/>
    </source>
</evidence>
<dbReference type="InterPro" id="IPR042518">
    <property type="entry name" value="SirC_C"/>
</dbReference>
<dbReference type="InterPro" id="IPR028161">
    <property type="entry name" value="Met8-like"/>
</dbReference>
<dbReference type="InterPro" id="IPR006367">
    <property type="entry name" value="Sirohaem_synthase_N"/>
</dbReference>
<dbReference type="SUPFAM" id="SSF75615">
    <property type="entry name" value="Siroheme synthase middle domains-like"/>
    <property type="match status" value="1"/>
</dbReference>
<comment type="catalytic activity">
    <reaction evidence="6">
        <text>precorrin-2 + NAD(+) = sirohydrochlorin + NADH + 2 H(+)</text>
        <dbReference type="Rhea" id="RHEA:15613"/>
        <dbReference type="ChEBI" id="CHEBI:15378"/>
        <dbReference type="ChEBI" id="CHEBI:57540"/>
        <dbReference type="ChEBI" id="CHEBI:57945"/>
        <dbReference type="ChEBI" id="CHEBI:58351"/>
        <dbReference type="ChEBI" id="CHEBI:58827"/>
        <dbReference type="EC" id="1.3.1.76"/>
    </reaction>
</comment>
<dbReference type="UniPathway" id="UPA00262">
    <property type="reaction ID" value="UER00222"/>
</dbReference>
<dbReference type="PANTHER" id="PTHR35330">
    <property type="entry name" value="SIROHEME BIOSYNTHESIS PROTEIN MET8"/>
    <property type="match status" value="1"/>
</dbReference>
<dbReference type="GO" id="GO:0004325">
    <property type="term" value="F:ferrochelatase activity"/>
    <property type="evidence" value="ECO:0007669"/>
    <property type="project" value="InterPro"/>
</dbReference>
<keyword evidence="3" id="KW-0560">Oxidoreductase</keyword>
<name>A0A484HEB8_9BACT</name>
<sequence>MKYYPIQLNVKDRRCLVVGGGSVGARKAATLLECGARVTVVSPDAREKIADMAQNHLLVLKKRPYRESDLNGVFLVMGATDHEDLNRKIHADASGRGILCNIADRPELCDFILPAIVKKGDLIISISTSGKSPAFARHLKEEMEKTVGDETAAFLELMGAVRKKLLSQAHEPEAHKPLFNRLISGGLPDMLRRNDIPAVNALLKEVLGEGYEWESLMTEP</sequence>
<dbReference type="GO" id="GO:0019354">
    <property type="term" value="P:siroheme biosynthetic process"/>
    <property type="evidence" value="ECO:0007669"/>
    <property type="project" value="UniProtKB-UniPathway"/>
</dbReference>
<feature type="domain" description="Siroheme synthase central" evidence="7">
    <location>
        <begin position="120"/>
        <end position="145"/>
    </location>
</feature>
<gene>
    <name evidence="8" type="ORF">EPICR_10347</name>
</gene>
<evidence type="ECO:0000256" key="2">
    <source>
        <dbReference type="ARBA" id="ARBA00012400"/>
    </source>
</evidence>
<dbReference type="NCBIfam" id="TIGR01470">
    <property type="entry name" value="cysG_Nterm"/>
    <property type="match status" value="1"/>
</dbReference>
<proteinExistence type="predicted"/>
<dbReference type="Pfam" id="PF13241">
    <property type="entry name" value="NAD_binding_7"/>
    <property type="match status" value="1"/>
</dbReference>
<evidence type="ECO:0000259" key="7">
    <source>
        <dbReference type="Pfam" id="PF14824"/>
    </source>
</evidence>
<dbReference type="GO" id="GO:0043115">
    <property type="term" value="F:precorrin-2 dehydrogenase activity"/>
    <property type="evidence" value="ECO:0007669"/>
    <property type="project" value="UniProtKB-EC"/>
</dbReference>
<dbReference type="InterPro" id="IPR036291">
    <property type="entry name" value="NAD(P)-bd_dom_sf"/>
</dbReference>
<evidence type="ECO:0000256" key="6">
    <source>
        <dbReference type="ARBA" id="ARBA00047561"/>
    </source>
</evidence>
<comment type="pathway">
    <text evidence="1">Porphyrin-containing compound metabolism; siroheme biosynthesis; sirohydrochlorin from precorrin-2: step 1/1.</text>
</comment>
<dbReference type="AlphaFoldDB" id="A0A484HEB8"/>
<evidence type="ECO:0000256" key="4">
    <source>
        <dbReference type="ARBA" id="ARBA00023027"/>
    </source>
</evidence>
<dbReference type="PANTHER" id="PTHR35330:SF1">
    <property type="entry name" value="SIROHEME BIOSYNTHESIS PROTEIN MET8"/>
    <property type="match status" value="1"/>
</dbReference>
<dbReference type="Gene3D" id="1.10.8.610">
    <property type="entry name" value="SirC, precorrin-2 dehydrogenase, C-terminal helical domain-like"/>
    <property type="match status" value="1"/>
</dbReference>
<dbReference type="EMBL" id="CAACVI010000001">
    <property type="protein sequence ID" value="VEN72847.1"/>
    <property type="molecule type" value="Genomic_DNA"/>
</dbReference>
<keyword evidence="5" id="KW-0627">Porphyrin biosynthesis</keyword>
<protein>
    <recommendedName>
        <fullName evidence="2">precorrin-2 dehydrogenase</fullName>
        <ecNumber evidence="2">1.3.1.76</ecNumber>
    </recommendedName>
</protein>
<organism evidence="8">
    <name type="scientific">uncultured Desulfobacteraceae bacterium</name>
    <dbReference type="NCBI Taxonomy" id="218296"/>
    <lineage>
        <taxon>Bacteria</taxon>
        <taxon>Pseudomonadati</taxon>
        <taxon>Thermodesulfobacteriota</taxon>
        <taxon>Desulfobacteria</taxon>
        <taxon>Desulfobacterales</taxon>
        <taxon>Desulfobacteraceae</taxon>
        <taxon>environmental samples</taxon>
    </lineage>
</organism>
<keyword evidence="4" id="KW-0520">NAD</keyword>
<evidence type="ECO:0000256" key="3">
    <source>
        <dbReference type="ARBA" id="ARBA00023002"/>
    </source>
</evidence>
<dbReference type="EC" id="1.3.1.76" evidence="2"/>
<reference evidence="8" key="1">
    <citation type="submission" date="2019-01" db="EMBL/GenBank/DDBJ databases">
        <authorList>
            <consortium name="Genoscope - CEA"/>
            <person name="William W."/>
        </authorList>
    </citation>
    <scope>NUCLEOTIDE SEQUENCE</scope>
    <source>
        <strain evidence="8">CR-1</strain>
    </source>
</reference>
<dbReference type="Pfam" id="PF14824">
    <property type="entry name" value="Sirohm_synth_M"/>
    <property type="match status" value="1"/>
</dbReference>